<organism evidence="1 2">
    <name type="scientific">Kineosporia corallincola</name>
    <dbReference type="NCBI Taxonomy" id="2835133"/>
    <lineage>
        <taxon>Bacteria</taxon>
        <taxon>Bacillati</taxon>
        <taxon>Actinomycetota</taxon>
        <taxon>Actinomycetes</taxon>
        <taxon>Kineosporiales</taxon>
        <taxon>Kineosporiaceae</taxon>
        <taxon>Kineosporia</taxon>
    </lineage>
</organism>
<name>A0ABS5TTP2_9ACTN</name>
<reference evidence="1 2" key="1">
    <citation type="submission" date="2021-05" db="EMBL/GenBank/DDBJ databases">
        <title>Kineosporia and Streptomyces sp. nov. two new marine actinobacteria isolated from Coral.</title>
        <authorList>
            <person name="Buangrab K."/>
            <person name="Sutthacheep M."/>
            <person name="Yeemin T."/>
            <person name="Harunari E."/>
            <person name="Igarashi Y."/>
            <person name="Kanchanasin P."/>
            <person name="Tanasupawat S."/>
            <person name="Phongsopitanun W."/>
        </authorList>
    </citation>
    <scope>NUCLEOTIDE SEQUENCE [LARGE SCALE GENOMIC DNA]</scope>
    <source>
        <strain evidence="1 2">J2-2</strain>
    </source>
</reference>
<dbReference type="Proteomes" id="UP001197247">
    <property type="component" value="Unassembled WGS sequence"/>
</dbReference>
<comment type="caution">
    <text evidence="1">The sequence shown here is derived from an EMBL/GenBank/DDBJ whole genome shotgun (WGS) entry which is preliminary data.</text>
</comment>
<protein>
    <submittedName>
        <fullName evidence="1">Uncharacterized protein</fullName>
    </submittedName>
</protein>
<evidence type="ECO:0000313" key="1">
    <source>
        <dbReference type="EMBL" id="MBT0774171.1"/>
    </source>
</evidence>
<keyword evidence="2" id="KW-1185">Reference proteome</keyword>
<accession>A0ABS5TTP2</accession>
<dbReference type="RefSeq" id="WP_214160710.1">
    <property type="nucleotide sequence ID" value="NZ_JAHBAY010000024.1"/>
</dbReference>
<dbReference type="EMBL" id="JAHBAY010000024">
    <property type="protein sequence ID" value="MBT0774171.1"/>
    <property type="molecule type" value="Genomic_DNA"/>
</dbReference>
<gene>
    <name evidence="1" type="ORF">KIH74_34820</name>
</gene>
<evidence type="ECO:0000313" key="2">
    <source>
        <dbReference type="Proteomes" id="UP001197247"/>
    </source>
</evidence>
<sequence>MNRQALMQTYFARQEQEIAAQQQQASWPAWRDRYTWKRRTPAPSEPAAVSDEHDGEVWTSFSTLESGYDLQPPHGFQLKEAWSNGYRMVWTSLEDLVVLTYCEGDLTYQSCTSRETFSSALREHGRSYRNMRR</sequence>
<proteinExistence type="predicted"/>